<comment type="function">
    <text evidence="8">A translation factor that gates the progression of the 70S ribosomal initiation complex (IC, containing tRNA(fMet) in the P-site) into the translation elongation cycle by using a mechanism sensitive to the ATP/ADP ratio. Binds to the 70S ribosome E-site where it modulates the state of the translating ribosome during subunit translocation. ATP hydrolysis probably frees it from the ribosome, which can enter the elongation phase.</text>
</comment>
<comment type="subcellular location">
    <subcellularLocation>
        <location evidence="8">Cytoplasm</location>
    </subcellularLocation>
    <text evidence="8">Associates with ribosomes and polysomes.</text>
</comment>
<evidence type="ECO:0000256" key="7">
    <source>
        <dbReference type="ARBA" id="ARBA00022845"/>
    </source>
</evidence>
<dbReference type="EMBL" id="BSOZ01000107">
    <property type="protein sequence ID" value="GLS06218.1"/>
    <property type="molecule type" value="Genomic_DNA"/>
</dbReference>
<evidence type="ECO:0000256" key="1">
    <source>
        <dbReference type="ARBA" id="ARBA00005868"/>
    </source>
</evidence>
<keyword evidence="8" id="KW-0648">Protein biosynthesis</keyword>
<dbReference type="NCBIfam" id="TIGR03719">
    <property type="entry name" value="ABC_ABC_ChvD"/>
    <property type="match status" value="1"/>
</dbReference>
<keyword evidence="6 8" id="KW-0067">ATP-binding</keyword>
<keyword evidence="2" id="KW-0472">Membrane</keyword>
<dbReference type="EC" id="3.6.1.-" evidence="8"/>
<feature type="region of interest" description="PtIM" evidence="8">
    <location>
        <begin position="242"/>
        <end position="322"/>
    </location>
</feature>
<dbReference type="Pfam" id="PF12848">
    <property type="entry name" value="ABC_tran_Xtn"/>
    <property type="match status" value="1"/>
</dbReference>
<dbReference type="Proteomes" id="UP001156836">
    <property type="component" value="Unassembled WGS sequence"/>
</dbReference>
<dbReference type="Pfam" id="PF00005">
    <property type="entry name" value="ABC_tran"/>
    <property type="match status" value="2"/>
</dbReference>
<reference evidence="11" key="1">
    <citation type="journal article" date="2019" name="Int. J. Syst. Evol. Microbiol.">
        <title>The Global Catalogue of Microorganisms (GCM) 10K type strain sequencing project: providing services to taxonomists for standard genome sequencing and annotation.</title>
        <authorList>
            <consortium name="The Broad Institute Genomics Platform"/>
            <consortium name="The Broad Institute Genome Sequencing Center for Infectious Disease"/>
            <person name="Wu L."/>
            <person name="Ma J."/>
        </authorList>
    </citation>
    <scope>NUCLEOTIDE SEQUENCE [LARGE SCALE GENOMIC DNA]</scope>
    <source>
        <strain evidence="11">NBRC 104970</strain>
    </source>
</reference>
<feature type="region of interest" description="Arm" evidence="8">
    <location>
        <begin position="95"/>
        <end position="139"/>
    </location>
</feature>
<dbReference type="HAMAP" id="MF_00847">
    <property type="entry name" value="EttA"/>
    <property type="match status" value="1"/>
</dbReference>
<dbReference type="RefSeq" id="WP_018749569.1">
    <property type="nucleotide sequence ID" value="NZ_BAABUF010000043.1"/>
</dbReference>
<dbReference type="PROSITE" id="PS50893">
    <property type="entry name" value="ABC_TRANSPORTER_2"/>
    <property type="match status" value="2"/>
</dbReference>
<keyword evidence="8" id="KW-0677">Repeat</keyword>
<accession>A0ABQ6BW91</accession>
<evidence type="ECO:0000313" key="10">
    <source>
        <dbReference type="EMBL" id="GLS06218.1"/>
    </source>
</evidence>
<keyword evidence="2" id="KW-1003">Cell membrane</keyword>
<evidence type="ECO:0000259" key="9">
    <source>
        <dbReference type="PROSITE" id="PS50893"/>
    </source>
</evidence>
<dbReference type="CDD" id="cd03221">
    <property type="entry name" value="ABCF_EF-3"/>
    <property type="match status" value="2"/>
</dbReference>
<evidence type="ECO:0000256" key="8">
    <source>
        <dbReference type="HAMAP-Rule" id="MF_00847"/>
    </source>
</evidence>
<dbReference type="InterPro" id="IPR022374">
    <property type="entry name" value="EttA"/>
</dbReference>
<organism evidence="10 11">
    <name type="scientific">Chitiniphilus shinanonensis</name>
    <dbReference type="NCBI Taxonomy" id="553088"/>
    <lineage>
        <taxon>Bacteria</taxon>
        <taxon>Pseudomonadati</taxon>
        <taxon>Pseudomonadota</taxon>
        <taxon>Betaproteobacteria</taxon>
        <taxon>Neisseriales</taxon>
        <taxon>Chitinibacteraceae</taxon>
        <taxon>Chitiniphilus</taxon>
    </lineage>
</organism>
<comment type="subunit">
    <text evidence="8">Monomer. Probably contacts ribosomal proteins L1, L5, L33 and S7, the 16S and 23S rRNA and the P-site containing tRNA(fMet).</text>
</comment>
<evidence type="ECO:0000256" key="4">
    <source>
        <dbReference type="ARBA" id="ARBA00022730"/>
    </source>
</evidence>
<keyword evidence="4 8" id="KW-0699">rRNA-binding</keyword>
<keyword evidence="5 8" id="KW-0547">Nucleotide-binding</keyword>
<evidence type="ECO:0000313" key="11">
    <source>
        <dbReference type="Proteomes" id="UP001156836"/>
    </source>
</evidence>
<feature type="binding site" evidence="8">
    <location>
        <begin position="356"/>
        <end position="363"/>
    </location>
    <ligand>
        <name>ATP</name>
        <dbReference type="ChEBI" id="CHEBI:30616"/>
        <label>2</label>
    </ligand>
</feature>
<dbReference type="InterPro" id="IPR027417">
    <property type="entry name" value="P-loop_NTPase"/>
</dbReference>
<dbReference type="InterPro" id="IPR003593">
    <property type="entry name" value="AAA+_ATPase"/>
</dbReference>
<gene>
    <name evidence="8" type="primary">ettA</name>
    <name evidence="10" type="ORF">GCM10007860_33880</name>
</gene>
<feature type="domain" description="ABC transporter" evidence="9">
    <location>
        <begin position="6"/>
        <end position="260"/>
    </location>
</feature>
<dbReference type="Gene3D" id="3.40.50.300">
    <property type="entry name" value="P-loop containing nucleotide triphosphate hydrolases"/>
    <property type="match status" value="2"/>
</dbReference>
<keyword evidence="11" id="KW-1185">Reference proteome</keyword>
<keyword evidence="3 8" id="KW-0820">tRNA-binding</keyword>
<evidence type="ECO:0000256" key="2">
    <source>
        <dbReference type="ARBA" id="ARBA00022475"/>
    </source>
</evidence>
<evidence type="ECO:0000256" key="6">
    <source>
        <dbReference type="ARBA" id="ARBA00022840"/>
    </source>
</evidence>
<evidence type="ECO:0000256" key="5">
    <source>
        <dbReference type="ARBA" id="ARBA00022741"/>
    </source>
</evidence>
<comment type="caution">
    <text evidence="10">The sequence shown here is derived from an EMBL/GenBank/DDBJ whole genome shotgun (WGS) entry which is preliminary data.</text>
</comment>
<comment type="similarity">
    <text evidence="1 8">Belongs to the ABC transporter superfamily. ABCF family. Translational throttle EttA subfamily.</text>
</comment>
<comment type="domain">
    <text evidence="8">The arm domain is inserted in the first ABC transporter domain. Probably contacts ribosomal protein L1.</text>
</comment>
<dbReference type="PANTHER" id="PTHR43858:SF1">
    <property type="entry name" value="ABC TRANSPORTER-RELATED PROTEIN"/>
    <property type="match status" value="1"/>
</dbReference>
<sequence length="555" mass="61521">MAQYVMSMLRVSKIVPPKRQIIKDISLSFFPGAKIGLLGLNGAGKSTVLRIMAGVDKEYDGEVQHLAGVKIGYLEQEPKLNNEATVREEVEGGMGDVMAAQKRLEEVYAAYAEPDADFDKLAEEQAQLEAIISAGAGDNTALQLELAADALRLPPWDAVIGNLSGGEKRRVALCKLLLSKPDMLLLDEPTNHLDAESVEWLEQFLVRFPGTVVAVTHDRYFLDNAAEWILELDRGHGIPWKGNYSSWLEQKEARLKQEEATESARQKALNKELEWVRQNPKGRQAKSKARIARFEELSSFEHQKRNETQEIFIPVAERLGDKVIEFKGVSKGFGDRLLIDNLSFAAPAGAIVGIIGPNGAGKSTLFKMIAGKEQPDSGEVEIGSTVQMAFVEQSREGLEGDKTVFEDVSGGLENITVGKFEMSSRAYLGRFNFKGGDQQKKVGMLSGGERGRLHLAKTLLKGGNVLLLDEPSNDLDVETLRALEDALLEFAGTVFVISHDRWFLDRIATHILAAEGDSQWTFFDGNYQEYEADKKKRLGEEGAKPKRIRYKPITR</sequence>
<comment type="domain">
    <text evidence="8">The P-site tRNA interaction motif (PtIM domain) probably interacts with the P-site tRNA(fMet) as well as the 23S rRNA.</text>
</comment>
<keyword evidence="8" id="KW-0963">Cytoplasm</keyword>
<dbReference type="SUPFAM" id="SSF52540">
    <property type="entry name" value="P-loop containing nucleoside triphosphate hydrolases"/>
    <property type="match status" value="2"/>
</dbReference>
<dbReference type="PANTHER" id="PTHR43858">
    <property type="entry name" value="ENERGY-DEPENDENT TRANSLATIONAL THROTTLE PROTEIN ETTA"/>
    <property type="match status" value="1"/>
</dbReference>
<dbReference type="PROSITE" id="PS00211">
    <property type="entry name" value="ABC_TRANSPORTER_1"/>
    <property type="match status" value="1"/>
</dbReference>
<evidence type="ECO:0000256" key="3">
    <source>
        <dbReference type="ARBA" id="ARBA00022555"/>
    </source>
</evidence>
<dbReference type="SMART" id="SM00382">
    <property type="entry name" value="AAA"/>
    <property type="match status" value="2"/>
</dbReference>
<comment type="catalytic activity">
    <reaction evidence="8">
        <text>ATP + H2O = ADP + phosphate + H(+)</text>
        <dbReference type="Rhea" id="RHEA:13065"/>
        <dbReference type="ChEBI" id="CHEBI:15377"/>
        <dbReference type="ChEBI" id="CHEBI:15378"/>
        <dbReference type="ChEBI" id="CHEBI:30616"/>
        <dbReference type="ChEBI" id="CHEBI:43474"/>
        <dbReference type="ChEBI" id="CHEBI:456216"/>
    </reaction>
</comment>
<dbReference type="InterPro" id="IPR003439">
    <property type="entry name" value="ABC_transporter-like_ATP-bd"/>
</dbReference>
<keyword evidence="8" id="KW-0378">Hydrolase</keyword>
<dbReference type="InterPro" id="IPR017871">
    <property type="entry name" value="ABC_transporter-like_CS"/>
</dbReference>
<dbReference type="InterPro" id="IPR032781">
    <property type="entry name" value="ABC_tran_Xtn"/>
</dbReference>
<keyword evidence="8" id="KW-0694">RNA-binding</keyword>
<protein>
    <recommendedName>
        <fullName evidence="8">Energy-dependent translational throttle protein EttA</fullName>
        <ecNumber evidence="8">3.6.1.-</ecNumber>
    </recommendedName>
    <alternativeName>
        <fullName evidence="8">Translational regulatory factor EttA</fullName>
    </alternativeName>
</protein>
<keyword evidence="7 8" id="KW-0810">Translation regulation</keyword>
<proteinExistence type="inferred from homology"/>
<dbReference type="NCBIfam" id="NF008775">
    <property type="entry name" value="PRK11819.1"/>
    <property type="match status" value="1"/>
</dbReference>
<name>A0ABQ6BW91_9NEIS</name>
<feature type="domain" description="ABC transporter" evidence="9">
    <location>
        <begin position="324"/>
        <end position="550"/>
    </location>
</feature>
<feature type="binding site" evidence="8">
    <location>
        <begin position="39"/>
        <end position="46"/>
    </location>
    <ligand>
        <name>ATP</name>
        <dbReference type="ChEBI" id="CHEBI:30616"/>
        <label>1</label>
    </ligand>
</feature>